<feature type="region of interest" description="Disordered" evidence="1">
    <location>
        <begin position="1"/>
        <end position="25"/>
    </location>
</feature>
<reference evidence="2 3" key="1">
    <citation type="submission" date="2018-08" db="EMBL/GenBank/DDBJ databases">
        <title>Genome and evolution of the arbuscular mycorrhizal fungus Diversispora epigaea (formerly Glomus versiforme) and its bacterial endosymbionts.</title>
        <authorList>
            <person name="Sun X."/>
            <person name="Fei Z."/>
            <person name="Harrison M."/>
        </authorList>
    </citation>
    <scope>NUCLEOTIDE SEQUENCE [LARGE SCALE GENOMIC DNA]</scope>
    <source>
        <strain evidence="2 3">IT104</strain>
    </source>
</reference>
<organism evidence="2 3">
    <name type="scientific">Diversispora epigaea</name>
    <dbReference type="NCBI Taxonomy" id="1348612"/>
    <lineage>
        <taxon>Eukaryota</taxon>
        <taxon>Fungi</taxon>
        <taxon>Fungi incertae sedis</taxon>
        <taxon>Mucoromycota</taxon>
        <taxon>Glomeromycotina</taxon>
        <taxon>Glomeromycetes</taxon>
        <taxon>Diversisporales</taxon>
        <taxon>Diversisporaceae</taxon>
        <taxon>Diversispora</taxon>
    </lineage>
</organism>
<dbReference type="AlphaFoldDB" id="A0A397IEX5"/>
<evidence type="ECO:0000313" key="2">
    <source>
        <dbReference type="EMBL" id="RHZ71613.1"/>
    </source>
</evidence>
<keyword evidence="3" id="KW-1185">Reference proteome</keyword>
<feature type="compositionally biased region" description="Polar residues" evidence="1">
    <location>
        <begin position="9"/>
        <end position="18"/>
    </location>
</feature>
<comment type="caution">
    <text evidence="2">The sequence shown here is derived from an EMBL/GenBank/DDBJ whole genome shotgun (WGS) entry which is preliminary data.</text>
</comment>
<dbReference type="EMBL" id="PQFF01000234">
    <property type="protein sequence ID" value="RHZ71613.1"/>
    <property type="molecule type" value="Genomic_DNA"/>
</dbReference>
<name>A0A397IEX5_9GLOM</name>
<accession>A0A397IEX5</accession>
<evidence type="ECO:0000256" key="1">
    <source>
        <dbReference type="SAM" id="MobiDB-lite"/>
    </source>
</evidence>
<sequence length="56" mass="6629">MPERHQMELNETTVNSKGSRGDDDYTFEEDISLSIQRNIKNRKIKTPPNILQKQHF</sequence>
<gene>
    <name evidence="2" type="ORF">Glove_256g32</name>
</gene>
<evidence type="ECO:0000313" key="3">
    <source>
        <dbReference type="Proteomes" id="UP000266861"/>
    </source>
</evidence>
<protein>
    <submittedName>
        <fullName evidence="2">Uncharacterized protein</fullName>
    </submittedName>
</protein>
<proteinExistence type="predicted"/>
<dbReference type="Proteomes" id="UP000266861">
    <property type="component" value="Unassembled WGS sequence"/>
</dbReference>